<dbReference type="Proteomes" id="UP000810207">
    <property type="component" value="Unassembled WGS sequence"/>
</dbReference>
<keyword evidence="3" id="KW-1185">Reference proteome</keyword>
<dbReference type="InterPro" id="IPR021145">
    <property type="entry name" value="Portal_protein_SPP1_Gp6-like"/>
</dbReference>
<gene>
    <name evidence="2" type="ORF">J2Z28_003784</name>
</gene>
<protein>
    <submittedName>
        <fullName evidence="2">SPP1 family phage portal protein</fullName>
    </submittedName>
</protein>
<reference evidence="2 3" key="1">
    <citation type="submission" date="2021-03" db="EMBL/GenBank/DDBJ databases">
        <title>Genomic Encyclopedia of Type Strains, Phase IV (KMG-IV): sequencing the most valuable type-strain genomes for metagenomic binning, comparative biology and taxonomic classification.</title>
        <authorList>
            <person name="Goeker M."/>
        </authorList>
    </citation>
    <scope>NUCLEOTIDE SEQUENCE [LARGE SCALE GENOMIC DNA]</scope>
    <source>
        <strain evidence="2 3">DSM 21292</strain>
    </source>
</reference>
<name>A0ABS4RW63_PAEXY</name>
<dbReference type="EMBL" id="JAGIKV010000014">
    <property type="protein sequence ID" value="MBP2247133.1"/>
    <property type="molecule type" value="Genomic_DNA"/>
</dbReference>
<dbReference type="NCBIfam" id="TIGR01538">
    <property type="entry name" value="portal_SPP1"/>
    <property type="match status" value="1"/>
</dbReference>
<evidence type="ECO:0000256" key="1">
    <source>
        <dbReference type="SAM" id="MobiDB-lite"/>
    </source>
</evidence>
<dbReference type="InterPro" id="IPR006428">
    <property type="entry name" value="Portal_SPP1-type"/>
</dbReference>
<proteinExistence type="predicted"/>
<dbReference type="Pfam" id="PF05133">
    <property type="entry name" value="SPP1_portal"/>
    <property type="match status" value="1"/>
</dbReference>
<evidence type="ECO:0000313" key="3">
    <source>
        <dbReference type="Proteomes" id="UP000810207"/>
    </source>
</evidence>
<feature type="compositionally biased region" description="Basic and acidic residues" evidence="1">
    <location>
        <begin position="449"/>
        <end position="470"/>
    </location>
</feature>
<accession>A0ABS4RW63</accession>
<feature type="region of interest" description="Disordered" evidence="1">
    <location>
        <begin position="438"/>
        <end position="488"/>
    </location>
</feature>
<comment type="caution">
    <text evidence="2">The sequence shown here is derived from an EMBL/GenBank/DDBJ whole genome shotgun (WGS) entry which is preliminary data.</text>
</comment>
<sequence>MSTLSEILRNLDENSPMTNREIAVQEVSEFKSSEKRKWMILGQLYYRNKTRILDHKRWIIGEGGAKVEAQNLANNKLVHGHLRKLTDQKTGYLLSKPFSIQTDGPDEYLDLLNDYFGKEYKRQLKDIGENAITNGIGWKQVYYDENGKLCTKIIPPHECVPLWKDNAHTELDAFIRFYDQIVYEAKTKKTISIIEFWDLNGMLSFSQDKLSSDGYVTAGELRGHFVIEDANGVEQQMNWEKVPFIPYKYNKEEMPLVEILDTLVDDYDQKVSSNSNNLDDLPNSIMVLKNYDGADLGEARHNLAQYRMVKVSGEGGLDTVSLDIDTEAYADHVERLRKSIYEFGRGVDTQSKEFGNSPTGVALRFMYSDLDMDANTIDTEFQASLERELWFVDQDIYNKLEKDFSEYDVTFLFNRDIPINETEAINNVKNSVGILSDETSISNHPWTTDPKEEMERKKNEDKSAMEEDASRQFAFDQKPTAPGGGEDE</sequence>
<evidence type="ECO:0000313" key="2">
    <source>
        <dbReference type="EMBL" id="MBP2247133.1"/>
    </source>
</evidence>
<organism evidence="2 3">
    <name type="scientific">Paenibacillus xylanexedens</name>
    <dbReference type="NCBI Taxonomy" id="528191"/>
    <lineage>
        <taxon>Bacteria</taxon>
        <taxon>Bacillati</taxon>
        <taxon>Bacillota</taxon>
        <taxon>Bacilli</taxon>
        <taxon>Bacillales</taxon>
        <taxon>Paenibacillaceae</taxon>
        <taxon>Paenibacillus</taxon>
    </lineage>
</organism>
<dbReference type="RefSeq" id="WP_211083559.1">
    <property type="nucleotide sequence ID" value="NZ_CBCSLC010000024.1"/>
</dbReference>